<dbReference type="InterPro" id="IPR045276">
    <property type="entry name" value="YbiO_bact"/>
</dbReference>
<comment type="subcellular location">
    <subcellularLocation>
        <location evidence="1">Cell membrane</location>
        <topology evidence="1">Multi-pass membrane protein</topology>
    </subcellularLocation>
</comment>
<dbReference type="Gene3D" id="3.30.70.100">
    <property type="match status" value="1"/>
</dbReference>
<keyword evidence="5 7" id="KW-1133">Transmembrane helix</keyword>
<proteinExistence type="inferred from homology"/>
<feature type="transmembrane region" description="Helical" evidence="7">
    <location>
        <begin position="355"/>
        <end position="376"/>
    </location>
</feature>
<evidence type="ECO:0000259" key="11">
    <source>
        <dbReference type="Pfam" id="PF21088"/>
    </source>
</evidence>
<feature type="transmembrane region" description="Helical" evidence="7">
    <location>
        <begin position="313"/>
        <end position="334"/>
    </location>
</feature>
<dbReference type="SUPFAM" id="SSF82861">
    <property type="entry name" value="Mechanosensitive channel protein MscS (YggB), transmembrane region"/>
    <property type="match status" value="1"/>
</dbReference>
<dbReference type="InterPro" id="IPR010920">
    <property type="entry name" value="LSM_dom_sf"/>
</dbReference>
<dbReference type="Pfam" id="PF21088">
    <property type="entry name" value="MS_channel_1st"/>
    <property type="match status" value="1"/>
</dbReference>
<dbReference type="GO" id="GO:0005886">
    <property type="term" value="C:plasma membrane"/>
    <property type="evidence" value="ECO:0007669"/>
    <property type="project" value="UniProtKB-SubCell"/>
</dbReference>
<dbReference type="SUPFAM" id="SSF50182">
    <property type="entry name" value="Sm-like ribonucleoproteins"/>
    <property type="match status" value="1"/>
</dbReference>
<organism evidence="12 13">
    <name type="scientific">Shimia aestuarii</name>
    <dbReference type="NCBI Taxonomy" id="254406"/>
    <lineage>
        <taxon>Bacteria</taxon>
        <taxon>Pseudomonadati</taxon>
        <taxon>Pseudomonadota</taxon>
        <taxon>Alphaproteobacteria</taxon>
        <taxon>Rhodobacterales</taxon>
        <taxon>Roseobacteraceae</taxon>
    </lineage>
</organism>
<dbReference type="Proteomes" id="UP000199144">
    <property type="component" value="Unassembled WGS sequence"/>
</dbReference>
<keyword evidence="3" id="KW-1003">Cell membrane</keyword>
<feature type="transmembrane region" description="Helical" evidence="7">
    <location>
        <begin position="444"/>
        <end position="466"/>
    </location>
</feature>
<dbReference type="EMBL" id="FOTQ01000005">
    <property type="protein sequence ID" value="SFM24138.1"/>
    <property type="molecule type" value="Genomic_DNA"/>
</dbReference>
<gene>
    <name evidence="12" type="ORF">SAMN04488042_105127</name>
</gene>
<keyword evidence="8" id="KW-0732">Signal</keyword>
<feature type="domain" description="Mechanosensitive ion channel transmembrane helices 2/3" evidence="11">
    <location>
        <begin position="447"/>
        <end position="488"/>
    </location>
</feature>
<dbReference type="OrthoDB" id="9814206at2"/>
<evidence type="ECO:0000256" key="6">
    <source>
        <dbReference type="ARBA" id="ARBA00023136"/>
    </source>
</evidence>
<feature type="transmembrane region" description="Helical" evidence="7">
    <location>
        <begin position="231"/>
        <end position="253"/>
    </location>
</feature>
<dbReference type="InterPro" id="IPR011014">
    <property type="entry name" value="MscS_channel_TM-2"/>
</dbReference>
<evidence type="ECO:0000256" key="2">
    <source>
        <dbReference type="ARBA" id="ARBA00008017"/>
    </source>
</evidence>
<dbReference type="Pfam" id="PF00924">
    <property type="entry name" value="MS_channel_2nd"/>
    <property type="match status" value="1"/>
</dbReference>
<feature type="transmembrane region" description="Helical" evidence="7">
    <location>
        <begin position="388"/>
        <end position="409"/>
    </location>
</feature>
<feature type="transmembrane region" description="Helical" evidence="7">
    <location>
        <begin position="127"/>
        <end position="147"/>
    </location>
</feature>
<sequence>MRLIMLVLAVLLPVGAALAAETTPEVSTDDFFGNTLAVFDLLTTASARAALQLAGLVDDFGRFPSEVALFFERLDASGFSTLGLLWRAAFYLGLGVFAELLFRTILNRISFSRNRDGSIRLGHRLGWLGANLVGLLIFAVLGGWPLLMSTQSDPVAQTVVVTYLTAILGVRLFTIGTRQVLAPFKPEMRLVMLSDADARRLYWHALLIAAWAIFFVVTATLFQSGGMERNAILIFVLITRTLVALAVILACFANRRAIAGFFRKGADGRDRGRGWSSFAGIWHLLVSFYVVVSWFAASILLLLGRMEANRLAVLSFFALMALTAACLALDDWAARVDSRAPEREKHPDMPSFAQFFARLGRASATVITLLVLLRLWSGPWSGFVTGRAGTIVPALTQLCVTLFIAYVLWQLVAIGSERMLQRSASQSGETDAVRQTRVATLLPLIRNITLVAIAIIAGMIGLSAIGVDVLPLFAGAGVLGLAIGMGSQTLVRDVISGVFFLLDDAFRVGDFVDTGVAIGTIERAGIRSLGIRHTEGALHTVPFGEIKTISNHSRDWAIFKMDFRVPFETDTDSLRKKFKVLGQQLSEDPVHGHLFVEPLKSAGVVRMDESAMIVRAKFKCRPGEQFQLRRVVYEAVRRMFREEGIDVAVREVRVRATNAIESNSTNAGASAEVLAEAIQAQTNPSDAP</sequence>
<comment type="similarity">
    <text evidence="2">Belongs to the MscS (TC 1.A.23) family.</text>
</comment>
<dbReference type="InterPro" id="IPR049278">
    <property type="entry name" value="MS_channel_C"/>
</dbReference>
<reference evidence="12 13" key="1">
    <citation type="submission" date="2016-10" db="EMBL/GenBank/DDBJ databases">
        <authorList>
            <person name="de Groot N.N."/>
        </authorList>
    </citation>
    <scope>NUCLEOTIDE SEQUENCE [LARGE SCALE GENOMIC DNA]</scope>
    <source>
        <strain evidence="12 13">DSM 15283</strain>
    </source>
</reference>
<feature type="domain" description="Mechanosensitive ion channel MscS" evidence="9">
    <location>
        <begin position="489"/>
        <end position="554"/>
    </location>
</feature>
<dbReference type="PANTHER" id="PTHR30460">
    <property type="entry name" value="MODERATE CONDUCTANCE MECHANOSENSITIVE CHANNEL YBIO"/>
    <property type="match status" value="1"/>
</dbReference>
<evidence type="ECO:0000256" key="7">
    <source>
        <dbReference type="SAM" id="Phobius"/>
    </source>
</evidence>
<evidence type="ECO:0000313" key="13">
    <source>
        <dbReference type="Proteomes" id="UP000199144"/>
    </source>
</evidence>
<evidence type="ECO:0000256" key="1">
    <source>
        <dbReference type="ARBA" id="ARBA00004651"/>
    </source>
</evidence>
<dbReference type="InterPro" id="IPR006685">
    <property type="entry name" value="MscS_channel_2nd"/>
</dbReference>
<feature type="transmembrane region" description="Helical" evidence="7">
    <location>
        <begin position="84"/>
        <end position="106"/>
    </location>
</feature>
<dbReference type="Gene3D" id="1.10.287.1260">
    <property type="match status" value="1"/>
</dbReference>
<feature type="chain" id="PRO_5011515861" evidence="8">
    <location>
        <begin position="20"/>
        <end position="688"/>
    </location>
</feature>
<keyword evidence="6 7" id="KW-0472">Membrane</keyword>
<dbReference type="GO" id="GO:0008381">
    <property type="term" value="F:mechanosensitive monoatomic ion channel activity"/>
    <property type="evidence" value="ECO:0007669"/>
    <property type="project" value="InterPro"/>
</dbReference>
<feature type="transmembrane region" description="Helical" evidence="7">
    <location>
        <begin position="201"/>
        <end position="225"/>
    </location>
</feature>
<dbReference type="SUPFAM" id="SSF82689">
    <property type="entry name" value="Mechanosensitive channel protein MscS (YggB), C-terminal domain"/>
    <property type="match status" value="1"/>
</dbReference>
<evidence type="ECO:0000256" key="5">
    <source>
        <dbReference type="ARBA" id="ARBA00022989"/>
    </source>
</evidence>
<dbReference type="AlphaFoldDB" id="A0A1I4P8L1"/>
<dbReference type="Pfam" id="PF21082">
    <property type="entry name" value="MS_channel_3rd"/>
    <property type="match status" value="1"/>
</dbReference>
<evidence type="ECO:0000256" key="3">
    <source>
        <dbReference type="ARBA" id="ARBA00022475"/>
    </source>
</evidence>
<dbReference type="RefSeq" id="WP_093094309.1">
    <property type="nucleotide sequence ID" value="NZ_FOTQ01000005.1"/>
</dbReference>
<dbReference type="InterPro" id="IPR049142">
    <property type="entry name" value="MS_channel_1st"/>
</dbReference>
<evidence type="ECO:0000313" key="12">
    <source>
        <dbReference type="EMBL" id="SFM24138.1"/>
    </source>
</evidence>
<evidence type="ECO:0000259" key="9">
    <source>
        <dbReference type="Pfam" id="PF00924"/>
    </source>
</evidence>
<dbReference type="Gene3D" id="2.30.30.60">
    <property type="match status" value="1"/>
</dbReference>
<dbReference type="PANTHER" id="PTHR30460:SF0">
    <property type="entry name" value="MODERATE CONDUCTANCE MECHANOSENSITIVE CHANNEL YBIO"/>
    <property type="match status" value="1"/>
</dbReference>
<dbReference type="InterPro" id="IPR011066">
    <property type="entry name" value="MscS_channel_C_sf"/>
</dbReference>
<name>A0A1I4P8L1_9RHOB</name>
<feature type="transmembrane region" description="Helical" evidence="7">
    <location>
        <begin position="274"/>
        <end position="301"/>
    </location>
</feature>
<feature type="transmembrane region" description="Helical" evidence="7">
    <location>
        <begin position="472"/>
        <end position="491"/>
    </location>
</feature>
<keyword evidence="4 7" id="KW-0812">Transmembrane</keyword>
<protein>
    <submittedName>
        <fullName evidence="12">Small-conductance mechanosensitive channel</fullName>
    </submittedName>
</protein>
<dbReference type="STRING" id="254406.SAMN04488042_105127"/>
<evidence type="ECO:0000256" key="8">
    <source>
        <dbReference type="SAM" id="SignalP"/>
    </source>
</evidence>
<feature type="domain" description="Mechanosensitive ion channel MscS C-terminal" evidence="10">
    <location>
        <begin position="560"/>
        <end position="646"/>
    </location>
</feature>
<accession>A0A1I4P8L1</accession>
<dbReference type="InterPro" id="IPR023408">
    <property type="entry name" value="MscS_beta-dom_sf"/>
</dbReference>
<feature type="signal peptide" evidence="8">
    <location>
        <begin position="1"/>
        <end position="19"/>
    </location>
</feature>
<evidence type="ECO:0000259" key="10">
    <source>
        <dbReference type="Pfam" id="PF21082"/>
    </source>
</evidence>
<evidence type="ECO:0000256" key="4">
    <source>
        <dbReference type="ARBA" id="ARBA00022692"/>
    </source>
</evidence>
<keyword evidence="13" id="KW-1185">Reference proteome</keyword>
<feature type="transmembrane region" description="Helical" evidence="7">
    <location>
        <begin position="159"/>
        <end position="181"/>
    </location>
</feature>